<comment type="caution">
    <text evidence="1">The sequence shown here is derived from an EMBL/GenBank/DDBJ whole genome shotgun (WGS) entry which is preliminary data.</text>
</comment>
<gene>
    <name evidence="1" type="ORF">F4Y60_09655</name>
</gene>
<dbReference type="EMBL" id="VXRY01000385">
    <property type="protein sequence ID" value="MXY34335.1"/>
    <property type="molecule type" value="Genomic_DNA"/>
</dbReference>
<organism evidence="1">
    <name type="scientific">Boseongicola sp. SB0664_bin_43</name>
    <dbReference type="NCBI Taxonomy" id="2604844"/>
    <lineage>
        <taxon>Bacteria</taxon>
        <taxon>Pseudomonadati</taxon>
        <taxon>Pseudomonadota</taxon>
        <taxon>Alphaproteobacteria</taxon>
        <taxon>Rhodobacterales</taxon>
        <taxon>Paracoccaceae</taxon>
        <taxon>Boseongicola</taxon>
    </lineage>
</organism>
<accession>A0A6B0Y1W1</accession>
<evidence type="ECO:0000313" key="1">
    <source>
        <dbReference type="EMBL" id="MXY34335.1"/>
    </source>
</evidence>
<dbReference type="InterPro" id="IPR056082">
    <property type="entry name" value="BilB-like"/>
</dbReference>
<protein>
    <submittedName>
        <fullName evidence="1">Uncharacterized protein</fullName>
    </submittedName>
</protein>
<reference evidence="1" key="1">
    <citation type="submission" date="2019-09" db="EMBL/GenBank/DDBJ databases">
        <title>Characterisation of the sponge microbiome using genome-centric metagenomics.</title>
        <authorList>
            <person name="Engelberts J.P."/>
            <person name="Robbins S.J."/>
            <person name="De Goeij J.M."/>
            <person name="Aranda M."/>
            <person name="Bell S.C."/>
            <person name="Webster N.S."/>
        </authorList>
    </citation>
    <scope>NUCLEOTIDE SEQUENCE</scope>
    <source>
        <strain evidence="1">SB0664_bin_43</strain>
    </source>
</reference>
<dbReference type="AlphaFoldDB" id="A0A6B0Y1W1"/>
<dbReference type="Pfam" id="PF24702">
    <property type="entry name" value="DUF7665"/>
    <property type="match status" value="1"/>
</dbReference>
<proteinExistence type="predicted"/>
<name>A0A6B0Y1W1_9RHOB</name>
<sequence length="157" mass="17844">MSTPDQRAFEADVAKAAFRLGRLQGRWRLISVDWPFVLIAVTAKDSREYVLRFDCAGYPQAPPTGGPWDLAHNAVLAPDYWPRGQGGRVSAVFRTDWKGGSALYLPCDRESFEGHENWRTEMPSKIWRPNEGIVQYLELVHELLHSRDYTPPLCAEA</sequence>